<reference evidence="2 3" key="1">
    <citation type="submission" date="2024-04" db="EMBL/GenBank/DDBJ databases">
        <title>Complete genome sequence of Fusarium acuminatum.</title>
        <authorList>
            <person name="Lan B."/>
        </authorList>
    </citation>
    <scope>NUCLEOTIDE SEQUENCE [LARGE SCALE GENOMIC DNA]</scope>
    <source>
        <strain evidence="2">1A</strain>
    </source>
</reference>
<feature type="region of interest" description="Disordered" evidence="1">
    <location>
        <begin position="1"/>
        <end position="62"/>
    </location>
</feature>
<sequence>MPASTSTTAAPALQMPREPAPAAFPTERTSTEQPRPIQPMSMEQPEMSMRGGKDGGVSQAKI</sequence>
<protein>
    <submittedName>
        <fullName evidence="2">Uncharacterized protein</fullName>
    </submittedName>
</protein>
<dbReference type="EMBL" id="CP151261">
    <property type="protein sequence ID" value="WZH42770.1"/>
    <property type="molecule type" value="Genomic_DNA"/>
</dbReference>
<dbReference type="Proteomes" id="UP001489902">
    <property type="component" value="Chromosome 2"/>
</dbReference>
<evidence type="ECO:0000256" key="1">
    <source>
        <dbReference type="SAM" id="MobiDB-lite"/>
    </source>
</evidence>
<accession>A0ABZ2WQT4</accession>
<proteinExistence type="predicted"/>
<feature type="compositionally biased region" description="Low complexity" evidence="1">
    <location>
        <begin position="1"/>
        <end position="12"/>
    </location>
</feature>
<keyword evidence="3" id="KW-1185">Reference proteome</keyword>
<organism evidence="2 3">
    <name type="scientific">Fusarium acuminatum</name>
    <dbReference type="NCBI Taxonomy" id="5515"/>
    <lineage>
        <taxon>Eukaryota</taxon>
        <taxon>Fungi</taxon>
        <taxon>Dikarya</taxon>
        <taxon>Ascomycota</taxon>
        <taxon>Pezizomycotina</taxon>
        <taxon>Sordariomycetes</taxon>
        <taxon>Hypocreomycetidae</taxon>
        <taxon>Hypocreales</taxon>
        <taxon>Nectriaceae</taxon>
        <taxon>Fusarium</taxon>
        <taxon>Fusarium tricinctum species complex</taxon>
    </lineage>
</organism>
<name>A0ABZ2WQT4_9HYPO</name>
<evidence type="ECO:0000313" key="2">
    <source>
        <dbReference type="EMBL" id="WZH42770.1"/>
    </source>
</evidence>
<evidence type="ECO:0000313" key="3">
    <source>
        <dbReference type="Proteomes" id="UP001489902"/>
    </source>
</evidence>
<gene>
    <name evidence="2" type="ORF">QYS62_003766</name>
</gene>